<comment type="subcellular location">
    <subcellularLocation>
        <location evidence="1">Membrane</location>
    </subcellularLocation>
</comment>
<dbReference type="HAMAP" id="MF_01416">
    <property type="entry name" value="ATP_synth_delta_bact"/>
    <property type="match status" value="1"/>
</dbReference>
<organism evidence="7">
    <name type="scientific">marine metagenome</name>
    <dbReference type="NCBI Taxonomy" id="408172"/>
    <lineage>
        <taxon>unclassified sequences</taxon>
        <taxon>metagenomes</taxon>
        <taxon>ecological metagenomes</taxon>
    </lineage>
</organism>
<feature type="non-terminal residue" evidence="7">
    <location>
        <position position="1"/>
    </location>
</feature>
<dbReference type="PANTHER" id="PTHR11910">
    <property type="entry name" value="ATP SYNTHASE DELTA CHAIN"/>
    <property type="match status" value="1"/>
</dbReference>
<dbReference type="GO" id="GO:0016020">
    <property type="term" value="C:membrane"/>
    <property type="evidence" value="ECO:0007669"/>
    <property type="project" value="UniProtKB-SubCell"/>
</dbReference>
<dbReference type="NCBIfam" id="TIGR01145">
    <property type="entry name" value="ATP_synt_delta"/>
    <property type="match status" value="1"/>
</dbReference>
<evidence type="ECO:0000256" key="2">
    <source>
        <dbReference type="ARBA" id="ARBA00022448"/>
    </source>
</evidence>
<dbReference type="PROSITE" id="PS00389">
    <property type="entry name" value="ATPASE_DELTA"/>
    <property type="match status" value="1"/>
</dbReference>
<keyword evidence="4" id="KW-0406">Ion transport</keyword>
<sequence length="163" mass="17853">VSESNNVLDSVHGALTTLNELVRKNNQFRAFIQSKRIAGADKAKILNIVLGESGQPLVAELVSHLEGRHASHQLQDVTDLFDHRYKAGKNIVSVEGTVASEMDDSEIVSLKSSLSSALGKNIDLSLKVDESLVGGIRLRIENTFLDATIQNQLNRLKQELLQP</sequence>
<dbReference type="GO" id="GO:0046933">
    <property type="term" value="F:proton-transporting ATP synthase activity, rotational mechanism"/>
    <property type="evidence" value="ECO:0007669"/>
    <property type="project" value="InterPro"/>
</dbReference>
<keyword evidence="3" id="KW-0375">Hydrogen ion transport</keyword>
<dbReference type="InterPro" id="IPR000711">
    <property type="entry name" value="ATPase_OSCP/dsu"/>
</dbReference>
<dbReference type="PRINTS" id="PR00125">
    <property type="entry name" value="ATPASEDELTA"/>
</dbReference>
<reference evidence="7" key="1">
    <citation type="submission" date="2018-05" db="EMBL/GenBank/DDBJ databases">
        <authorList>
            <person name="Lanie J.A."/>
            <person name="Ng W.-L."/>
            <person name="Kazmierczak K.M."/>
            <person name="Andrzejewski T.M."/>
            <person name="Davidsen T.M."/>
            <person name="Wayne K.J."/>
            <person name="Tettelin H."/>
            <person name="Glass J.I."/>
            <person name="Rusch D."/>
            <person name="Podicherti R."/>
            <person name="Tsui H.-C.T."/>
            <person name="Winkler M.E."/>
        </authorList>
    </citation>
    <scope>NUCLEOTIDE SEQUENCE</scope>
</reference>
<dbReference type="Gene3D" id="1.10.520.20">
    <property type="entry name" value="N-terminal domain of the delta subunit of the F1F0-ATP synthase"/>
    <property type="match status" value="1"/>
</dbReference>
<gene>
    <name evidence="7" type="ORF">METZ01_LOCUS162660</name>
</gene>
<evidence type="ECO:0000256" key="3">
    <source>
        <dbReference type="ARBA" id="ARBA00022781"/>
    </source>
</evidence>
<keyword evidence="6" id="KW-0066">ATP synthesis</keyword>
<proteinExistence type="inferred from homology"/>
<evidence type="ECO:0000256" key="1">
    <source>
        <dbReference type="ARBA" id="ARBA00004370"/>
    </source>
</evidence>
<protein>
    <recommendedName>
        <fullName evidence="8">ATP synthase subunit delta</fullName>
    </recommendedName>
</protein>
<evidence type="ECO:0000256" key="6">
    <source>
        <dbReference type="ARBA" id="ARBA00023310"/>
    </source>
</evidence>
<dbReference type="SUPFAM" id="SSF47928">
    <property type="entry name" value="N-terminal domain of the delta subunit of the F1F0-ATP synthase"/>
    <property type="match status" value="1"/>
</dbReference>
<keyword evidence="5" id="KW-0472">Membrane</keyword>
<dbReference type="InterPro" id="IPR020781">
    <property type="entry name" value="ATPase_OSCP/d_CS"/>
</dbReference>
<evidence type="ECO:0000313" key="7">
    <source>
        <dbReference type="EMBL" id="SVB09806.1"/>
    </source>
</evidence>
<dbReference type="Pfam" id="PF00213">
    <property type="entry name" value="OSCP"/>
    <property type="match status" value="1"/>
</dbReference>
<dbReference type="AlphaFoldDB" id="A0A382B7M9"/>
<evidence type="ECO:0000256" key="4">
    <source>
        <dbReference type="ARBA" id="ARBA00023065"/>
    </source>
</evidence>
<accession>A0A382B7M9</accession>
<evidence type="ECO:0000256" key="5">
    <source>
        <dbReference type="ARBA" id="ARBA00023136"/>
    </source>
</evidence>
<dbReference type="InterPro" id="IPR026015">
    <property type="entry name" value="ATP_synth_OSCP/delta_N_sf"/>
</dbReference>
<dbReference type="EMBL" id="UINC01028581">
    <property type="protein sequence ID" value="SVB09806.1"/>
    <property type="molecule type" value="Genomic_DNA"/>
</dbReference>
<keyword evidence="2" id="KW-0813">Transport</keyword>
<name>A0A382B7M9_9ZZZZ</name>
<evidence type="ECO:0008006" key="8">
    <source>
        <dbReference type="Google" id="ProtNLM"/>
    </source>
</evidence>